<dbReference type="InterPro" id="IPR016187">
    <property type="entry name" value="CTDL_fold"/>
</dbReference>
<dbReference type="Gene3D" id="3.10.100.10">
    <property type="entry name" value="Mannose-Binding Protein A, subunit A"/>
    <property type="match status" value="1"/>
</dbReference>
<dbReference type="PANTHER" id="PTHR22803">
    <property type="entry name" value="MANNOSE, PHOSPHOLIPASE, LECTIN RECEPTOR RELATED"/>
    <property type="match status" value="1"/>
</dbReference>
<dbReference type="Proteomes" id="UP000887540">
    <property type="component" value="Unplaced"/>
</dbReference>
<dbReference type="InterPro" id="IPR016186">
    <property type="entry name" value="C-type_lectin-like/link_sf"/>
</dbReference>
<evidence type="ECO:0000313" key="2">
    <source>
        <dbReference type="Proteomes" id="UP000887540"/>
    </source>
</evidence>
<evidence type="ECO:0000259" key="1">
    <source>
        <dbReference type="PROSITE" id="PS50041"/>
    </source>
</evidence>
<evidence type="ECO:0000313" key="3">
    <source>
        <dbReference type="WBParaSite" id="ACRNAN_Path_963.g3710.t1"/>
    </source>
</evidence>
<proteinExistence type="predicted"/>
<dbReference type="SUPFAM" id="SSF56436">
    <property type="entry name" value="C-type lectin-like"/>
    <property type="match status" value="1"/>
</dbReference>
<keyword evidence="2" id="KW-1185">Reference proteome</keyword>
<reference evidence="3" key="1">
    <citation type="submission" date="2022-11" db="UniProtKB">
        <authorList>
            <consortium name="WormBaseParasite"/>
        </authorList>
    </citation>
    <scope>IDENTIFICATION</scope>
</reference>
<sequence length="103" mass="12239">MEIVSYYLNTVIGLAEVPGTDRYFIIWVGLWDPYKNGSWQWLDGSKVDYTNWAIGQPGTSEYDDCAYFDFYTYQWTTRSCLNQGLFICQTEDYIEIRTLLERR</sequence>
<accession>A0A914CDW4</accession>
<protein>
    <submittedName>
        <fullName evidence="3">C-type lectin domain-containing protein</fullName>
    </submittedName>
</protein>
<dbReference type="WBParaSite" id="ACRNAN_Path_963.g3710.t1">
    <property type="protein sequence ID" value="ACRNAN_Path_963.g3710.t1"/>
    <property type="gene ID" value="ACRNAN_Path_963.g3710"/>
</dbReference>
<dbReference type="CDD" id="cd00037">
    <property type="entry name" value="CLECT"/>
    <property type="match status" value="1"/>
</dbReference>
<feature type="domain" description="C-type lectin" evidence="1">
    <location>
        <begin position="26"/>
        <end position="89"/>
    </location>
</feature>
<organism evidence="2 3">
    <name type="scientific">Acrobeloides nanus</name>
    <dbReference type="NCBI Taxonomy" id="290746"/>
    <lineage>
        <taxon>Eukaryota</taxon>
        <taxon>Metazoa</taxon>
        <taxon>Ecdysozoa</taxon>
        <taxon>Nematoda</taxon>
        <taxon>Chromadorea</taxon>
        <taxon>Rhabditida</taxon>
        <taxon>Tylenchina</taxon>
        <taxon>Cephalobomorpha</taxon>
        <taxon>Cephaloboidea</taxon>
        <taxon>Cephalobidae</taxon>
        <taxon>Acrobeloides</taxon>
    </lineage>
</organism>
<name>A0A914CDW4_9BILA</name>
<dbReference type="AlphaFoldDB" id="A0A914CDW4"/>
<dbReference type="InterPro" id="IPR050111">
    <property type="entry name" value="C-type_lectin/snaclec_domain"/>
</dbReference>
<dbReference type="InterPro" id="IPR001304">
    <property type="entry name" value="C-type_lectin-like"/>
</dbReference>
<dbReference type="Pfam" id="PF00059">
    <property type="entry name" value="Lectin_C"/>
    <property type="match status" value="1"/>
</dbReference>
<dbReference type="PROSITE" id="PS50041">
    <property type="entry name" value="C_TYPE_LECTIN_2"/>
    <property type="match status" value="1"/>
</dbReference>